<evidence type="ECO:0000313" key="10">
    <source>
        <dbReference type="EMBL" id="KAF2758463.1"/>
    </source>
</evidence>
<comment type="similarity">
    <text evidence="2">Belongs to the major facilitator superfamily. TCR/Tet family.</text>
</comment>
<dbReference type="AlphaFoldDB" id="A0A6A6W757"/>
<feature type="transmembrane region" description="Helical" evidence="8">
    <location>
        <begin position="518"/>
        <end position="536"/>
    </location>
</feature>
<evidence type="ECO:0000259" key="9">
    <source>
        <dbReference type="PROSITE" id="PS50850"/>
    </source>
</evidence>
<keyword evidence="5 8" id="KW-1133">Transmembrane helix</keyword>
<dbReference type="PROSITE" id="PS50850">
    <property type="entry name" value="MFS"/>
    <property type="match status" value="1"/>
</dbReference>
<feature type="domain" description="Major facilitator superfamily (MFS) profile" evidence="9">
    <location>
        <begin position="48"/>
        <end position="541"/>
    </location>
</feature>
<dbReference type="GO" id="GO:0005886">
    <property type="term" value="C:plasma membrane"/>
    <property type="evidence" value="ECO:0007669"/>
    <property type="project" value="TreeGrafter"/>
</dbReference>
<accession>A0A6A6W757</accession>
<dbReference type="Gene3D" id="1.20.1250.20">
    <property type="entry name" value="MFS general substrate transporter like domains"/>
    <property type="match status" value="1"/>
</dbReference>
<feature type="transmembrane region" description="Helical" evidence="8">
    <location>
        <begin position="406"/>
        <end position="429"/>
    </location>
</feature>
<evidence type="ECO:0000256" key="6">
    <source>
        <dbReference type="ARBA" id="ARBA00023136"/>
    </source>
</evidence>
<evidence type="ECO:0000256" key="7">
    <source>
        <dbReference type="SAM" id="MobiDB-lite"/>
    </source>
</evidence>
<feature type="transmembrane region" description="Helical" evidence="8">
    <location>
        <begin position="379"/>
        <end position="400"/>
    </location>
</feature>
<feature type="compositionally biased region" description="Polar residues" evidence="7">
    <location>
        <begin position="26"/>
        <end position="37"/>
    </location>
</feature>
<organism evidence="10 11">
    <name type="scientific">Pseudovirgaria hyperparasitica</name>
    <dbReference type="NCBI Taxonomy" id="470096"/>
    <lineage>
        <taxon>Eukaryota</taxon>
        <taxon>Fungi</taxon>
        <taxon>Dikarya</taxon>
        <taxon>Ascomycota</taxon>
        <taxon>Pezizomycotina</taxon>
        <taxon>Dothideomycetes</taxon>
        <taxon>Dothideomycetes incertae sedis</taxon>
        <taxon>Acrospermales</taxon>
        <taxon>Acrospermaceae</taxon>
        <taxon>Pseudovirgaria</taxon>
    </lineage>
</organism>
<dbReference type="GeneID" id="54484940"/>
<feature type="transmembrane region" description="Helical" evidence="8">
    <location>
        <begin position="242"/>
        <end position="268"/>
    </location>
</feature>
<feature type="transmembrane region" description="Helical" evidence="8">
    <location>
        <begin position="138"/>
        <end position="159"/>
    </location>
</feature>
<feature type="compositionally biased region" description="Polar residues" evidence="7">
    <location>
        <begin position="1"/>
        <end position="12"/>
    </location>
</feature>
<dbReference type="Pfam" id="PF07690">
    <property type="entry name" value="MFS_1"/>
    <property type="match status" value="1"/>
</dbReference>
<proteinExistence type="inferred from homology"/>
<name>A0A6A6W757_9PEZI</name>
<evidence type="ECO:0000256" key="1">
    <source>
        <dbReference type="ARBA" id="ARBA00004141"/>
    </source>
</evidence>
<dbReference type="PANTHER" id="PTHR23501">
    <property type="entry name" value="MAJOR FACILITATOR SUPERFAMILY"/>
    <property type="match status" value="1"/>
</dbReference>
<feature type="transmembrane region" description="Helical" evidence="8">
    <location>
        <begin position="274"/>
        <end position="295"/>
    </location>
</feature>
<feature type="transmembrane region" description="Helical" evidence="8">
    <location>
        <begin position="315"/>
        <end position="334"/>
    </location>
</feature>
<dbReference type="PANTHER" id="PTHR23501:SF12">
    <property type="entry name" value="MAJOR FACILITATOR SUPERFAMILY (MFS) PROFILE DOMAIN-CONTAINING PROTEIN-RELATED"/>
    <property type="match status" value="1"/>
</dbReference>
<evidence type="ECO:0000256" key="5">
    <source>
        <dbReference type="ARBA" id="ARBA00022989"/>
    </source>
</evidence>
<evidence type="ECO:0000256" key="4">
    <source>
        <dbReference type="ARBA" id="ARBA00022692"/>
    </source>
</evidence>
<dbReference type="RefSeq" id="XP_033600914.1">
    <property type="nucleotide sequence ID" value="XM_033743886.1"/>
</dbReference>
<keyword evidence="11" id="KW-1185">Reference proteome</keyword>
<dbReference type="Proteomes" id="UP000799437">
    <property type="component" value="Unassembled WGS sequence"/>
</dbReference>
<dbReference type="OrthoDB" id="10021397at2759"/>
<feature type="transmembrane region" description="Helical" evidence="8">
    <location>
        <begin position="43"/>
        <end position="61"/>
    </location>
</feature>
<feature type="transmembrane region" description="Helical" evidence="8">
    <location>
        <begin position="112"/>
        <end position="132"/>
    </location>
</feature>
<evidence type="ECO:0000256" key="2">
    <source>
        <dbReference type="ARBA" id="ARBA00007520"/>
    </source>
</evidence>
<protein>
    <submittedName>
        <fullName evidence="10">MFS general substrate transporter</fullName>
    </submittedName>
</protein>
<dbReference type="SUPFAM" id="SSF103473">
    <property type="entry name" value="MFS general substrate transporter"/>
    <property type="match status" value="1"/>
</dbReference>
<dbReference type="EMBL" id="ML996571">
    <property type="protein sequence ID" value="KAF2758463.1"/>
    <property type="molecule type" value="Genomic_DNA"/>
</dbReference>
<reference evidence="10" key="1">
    <citation type="journal article" date="2020" name="Stud. Mycol.">
        <title>101 Dothideomycetes genomes: a test case for predicting lifestyles and emergence of pathogens.</title>
        <authorList>
            <person name="Haridas S."/>
            <person name="Albert R."/>
            <person name="Binder M."/>
            <person name="Bloem J."/>
            <person name="Labutti K."/>
            <person name="Salamov A."/>
            <person name="Andreopoulos B."/>
            <person name="Baker S."/>
            <person name="Barry K."/>
            <person name="Bills G."/>
            <person name="Bluhm B."/>
            <person name="Cannon C."/>
            <person name="Castanera R."/>
            <person name="Culley D."/>
            <person name="Daum C."/>
            <person name="Ezra D."/>
            <person name="Gonzalez J."/>
            <person name="Henrissat B."/>
            <person name="Kuo A."/>
            <person name="Liang C."/>
            <person name="Lipzen A."/>
            <person name="Lutzoni F."/>
            <person name="Magnuson J."/>
            <person name="Mondo S."/>
            <person name="Nolan M."/>
            <person name="Ohm R."/>
            <person name="Pangilinan J."/>
            <person name="Park H.-J."/>
            <person name="Ramirez L."/>
            <person name="Alfaro M."/>
            <person name="Sun H."/>
            <person name="Tritt A."/>
            <person name="Yoshinaga Y."/>
            <person name="Zwiers L.-H."/>
            <person name="Turgeon B."/>
            <person name="Goodwin S."/>
            <person name="Spatafora J."/>
            <person name="Crous P."/>
            <person name="Grigoriev I."/>
        </authorList>
    </citation>
    <scope>NUCLEOTIDE SEQUENCE</scope>
    <source>
        <strain evidence="10">CBS 121739</strain>
    </source>
</reference>
<feature type="transmembrane region" description="Helical" evidence="8">
    <location>
        <begin position="441"/>
        <end position="465"/>
    </location>
</feature>
<feature type="transmembrane region" description="Helical" evidence="8">
    <location>
        <begin position="202"/>
        <end position="222"/>
    </location>
</feature>
<evidence type="ECO:0000313" key="11">
    <source>
        <dbReference type="Proteomes" id="UP000799437"/>
    </source>
</evidence>
<dbReference type="InterPro" id="IPR011701">
    <property type="entry name" value="MFS"/>
</dbReference>
<gene>
    <name evidence="10" type="ORF">EJ05DRAFT_475769</name>
</gene>
<keyword evidence="3" id="KW-0813">Transport</keyword>
<comment type="subcellular location">
    <subcellularLocation>
        <location evidence="1">Membrane</location>
        <topology evidence="1">Multi-pass membrane protein</topology>
    </subcellularLocation>
</comment>
<dbReference type="InterPro" id="IPR036259">
    <property type="entry name" value="MFS_trans_sf"/>
</dbReference>
<feature type="transmembrane region" description="Helical" evidence="8">
    <location>
        <begin position="85"/>
        <end position="105"/>
    </location>
</feature>
<feature type="transmembrane region" description="Helical" evidence="8">
    <location>
        <begin position="171"/>
        <end position="190"/>
    </location>
</feature>
<sequence>MATEANSLTEGASSGKGDNPPDEHTAITTPPNEQTKPNRGGPVRWSLVVTSLLISIFLFALDNTVVADVQPSIIESLHNVDKLPWVSVAFPLGAIAMTLPVARLASLYDNKLIFINGVLLFEIGSAVCGAAPNMTALIIGRVLCGMGGVAIYSGAMNLLSVLTSEAERPMYLNLTGLTWGAGTVLGPIVGGAFAESSATWRWAFYINLCVGGAFAPVFIFMIPSFTPRPGEGVFAKMREIDWLGATLNAGALVSFVMAVSFGGGVYAWSSAQIIALWCVSGVLWILFVLQQAFAITTTKVNRIFPVKLIKDYENVIFFMEIAAATTVVYIPLYYIPIFFQFVHNDSPLEAGVRLLPLVAFQVFGVILCGSLSNAVGYYFPWYIVGGALGVIGGGLFYSIGIDTSAAAVYGYSVILGLAAMYVQCSFSVVQLKSTPREIPDAVALISLGQIAGVTAALTISSSVFLNQASGRIAEAFPQFARSQVVGAITGARGEFIQMLTEAQRRRVLEIIVDVISRLYGMVIAAGGFSIVLAVFMRREKLFFAAPKPADEESGPKEKENVHAEVKSIVHDAELARDDESKKSQN</sequence>
<keyword evidence="6 8" id="KW-0472">Membrane</keyword>
<evidence type="ECO:0000256" key="3">
    <source>
        <dbReference type="ARBA" id="ARBA00022448"/>
    </source>
</evidence>
<keyword evidence="4 8" id="KW-0812">Transmembrane</keyword>
<dbReference type="InterPro" id="IPR020846">
    <property type="entry name" value="MFS_dom"/>
</dbReference>
<feature type="region of interest" description="Disordered" evidence="7">
    <location>
        <begin position="1"/>
        <end position="40"/>
    </location>
</feature>
<dbReference type="GO" id="GO:0022857">
    <property type="term" value="F:transmembrane transporter activity"/>
    <property type="evidence" value="ECO:0007669"/>
    <property type="project" value="InterPro"/>
</dbReference>
<evidence type="ECO:0000256" key="8">
    <source>
        <dbReference type="SAM" id="Phobius"/>
    </source>
</evidence>